<dbReference type="GO" id="GO:0005829">
    <property type="term" value="C:cytosol"/>
    <property type="evidence" value="ECO:0007669"/>
    <property type="project" value="TreeGrafter"/>
</dbReference>
<dbReference type="PROSITE" id="PS01014">
    <property type="entry name" value="NUSG"/>
    <property type="match status" value="1"/>
</dbReference>
<dbReference type="InterPro" id="IPR043425">
    <property type="entry name" value="NusG-like"/>
</dbReference>
<dbReference type="InterPro" id="IPR036735">
    <property type="entry name" value="NGN_dom_sf"/>
</dbReference>
<dbReference type="SUPFAM" id="SSF82679">
    <property type="entry name" value="N-utilization substance G protein NusG, N-terminal domain"/>
    <property type="match status" value="1"/>
</dbReference>
<keyword evidence="2" id="KW-0889">Transcription antitermination</keyword>
<dbReference type="SMART" id="SM00739">
    <property type="entry name" value="KOW"/>
    <property type="match status" value="1"/>
</dbReference>
<sequence>MEENTEHKWYVVRTFSGHENKVKNLIDAELRDNEYLRDRIYEVLVPTEKIFEVKDGKKKSKTRNFFPGYILISAELDNKVKDFIVNTPSIMGFLGNQNNPAPLQPAEVKRIVGRITQNEETEKTDTIFRAGDFIKIVDGPFNNFSGIIEEVNEEKMKIKVMVSIFGRKTPVEIDFVQAELEK</sequence>
<evidence type="ECO:0000256" key="1">
    <source>
        <dbReference type="ARBA" id="ARBA00022472"/>
    </source>
</evidence>
<dbReference type="CDD" id="cd06091">
    <property type="entry name" value="KOW_NusG"/>
    <property type="match status" value="1"/>
</dbReference>
<dbReference type="PANTHER" id="PTHR30265:SF2">
    <property type="entry name" value="TRANSCRIPTION TERMINATION_ANTITERMINATION PROTEIN NUSG"/>
    <property type="match status" value="1"/>
</dbReference>
<dbReference type="InterPro" id="IPR008991">
    <property type="entry name" value="Translation_prot_SH3-like_sf"/>
</dbReference>
<protein>
    <submittedName>
        <fullName evidence="7">Transcription antitermination protein NusG</fullName>
    </submittedName>
</protein>
<dbReference type="PANTHER" id="PTHR30265">
    <property type="entry name" value="RHO-INTERACTING TRANSCRIPTION TERMINATION FACTOR NUSG"/>
    <property type="match status" value="1"/>
</dbReference>
<keyword evidence="1" id="KW-0806">Transcription termination</keyword>
<dbReference type="InterPro" id="IPR014722">
    <property type="entry name" value="Rib_uL2_dom2"/>
</dbReference>
<feature type="domain" description="NusG-like N-terminal" evidence="5">
    <location>
        <begin position="6"/>
        <end position="115"/>
    </location>
</feature>
<proteinExistence type="inferred from homology"/>
<evidence type="ECO:0000259" key="6">
    <source>
        <dbReference type="SMART" id="SM00739"/>
    </source>
</evidence>
<dbReference type="GO" id="GO:0006353">
    <property type="term" value="P:DNA-templated transcription termination"/>
    <property type="evidence" value="ECO:0007669"/>
    <property type="project" value="UniProtKB-KW"/>
</dbReference>
<evidence type="ECO:0000259" key="5">
    <source>
        <dbReference type="SMART" id="SM00738"/>
    </source>
</evidence>
<accession>A0A3B1BZC0</accession>
<dbReference type="Gene3D" id="2.30.30.30">
    <property type="match status" value="1"/>
</dbReference>
<name>A0A3B1BZC0_9ZZZZ</name>
<dbReference type="GO" id="GO:0031564">
    <property type="term" value="P:transcription antitermination"/>
    <property type="evidence" value="ECO:0007669"/>
    <property type="project" value="UniProtKB-KW"/>
</dbReference>
<organism evidence="7">
    <name type="scientific">hydrothermal vent metagenome</name>
    <dbReference type="NCBI Taxonomy" id="652676"/>
    <lineage>
        <taxon>unclassified sequences</taxon>
        <taxon>metagenomes</taxon>
        <taxon>ecological metagenomes</taxon>
    </lineage>
</organism>
<gene>
    <name evidence="7" type="ORF">MNBD_IGNAVI01-2357</name>
</gene>
<dbReference type="FunFam" id="2.30.30.30:FF:000002">
    <property type="entry name" value="Transcription termination/antitermination factor NusG"/>
    <property type="match status" value="1"/>
</dbReference>
<evidence type="ECO:0000256" key="3">
    <source>
        <dbReference type="ARBA" id="ARBA00023015"/>
    </source>
</evidence>
<dbReference type="InterPro" id="IPR006645">
    <property type="entry name" value="NGN-like_dom"/>
</dbReference>
<dbReference type="GO" id="GO:0006354">
    <property type="term" value="P:DNA-templated transcription elongation"/>
    <property type="evidence" value="ECO:0007669"/>
    <property type="project" value="InterPro"/>
</dbReference>
<dbReference type="InterPro" id="IPR047050">
    <property type="entry name" value="NGN"/>
</dbReference>
<dbReference type="HAMAP" id="MF_00948">
    <property type="entry name" value="NusG"/>
    <property type="match status" value="1"/>
</dbReference>
<evidence type="ECO:0000256" key="2">
    <source>
        <dbReference type="ARBA" id="ARBA00022814"/>
    </source>
</evidence>
<dbReference type="GO" id="GO:0032784">
    <property type="term" value="P:regulation of DNA-templated transcription elongation"/>
    <property type="evidence" value="ECO:0007669"/>
    <property type="project" value="InterPro"/>
</dbReference>
<dbReference type="NCBIfam" id="TIGR00922">
    <property type="entry name" value="nusG"/>
    <property type="match status" value="1"/>
</dbReference>
<evidence type="ECO:0000313" key="7">
    <source>
        <dbReference type="EMBL" id="VAX23646.1"/>
    </source>
</evidence>
<dbReference type="SUPFAM" id="SSF50104">
    <property type="entry name" value="Translation proteins SH3-like domain"/>
    <property type="match status" value="1"/>
</dbReference>
<dbReference type="InterPro" id="IPR015869">
    <property type="entry name" value="Transcrpt_antiterm_NusG_bac_CS"/>
</dbReference>
<keyword evidence="3" id="KW-0805">Transcription regulation</keyword>
<keyword evidence="4" id="KW-0804">Transcription</keyword>
<dbReference type="SMART" id="SM00738">
    <property type="entry name" value="NGN"/>
    <property type="match status" value="1"/>
</dbReference>
<reference evidence="7" key="1">
    <citation type="submission" date="2018-06" db="EMBL/GenBank/DDBJ databases">
        <authorList>
            <person name="Zhirakovskaya E."/>
        </authorList>
    </citation>
    <scope>NUCLEOTIDE SEQUENCE</scope>
</reference>
<evidence type="ECO:0000256" key="4">
    <source>
        <dbReference type="ARBA" id="ARBA00023163"/>
    </source>
</evidence>
<dbReference type="AlphaFoldDB" id="A0A3B1BZC0"/>
<dbReference type="EMBL" id="UOGD01000256">
    <property type="protein sequence ID" value="VAX23646.1"/>
    <property type="molecule type" value="Genomic_DNA"/>
</dbReference>
<dbReference type="Pfam" id="PF02357">
    <property type="entry name" value="NusG"/>
    <property type="match status" value="1"/>
</dbReference>
<dbReference type="InterPro" id="IPR001062">
    <property type="entry name" value="Transcrpt_antiterm_NusG"/>
</dbReference>
<feature type="domain" description="KOW" evidence="6">
    <location>
        <begin position="127"/>
        <end position="154"/>
    </location>
</feature>
<dbReference type="CDD" id="cd09891">
    <property type="entry name" value="NGN_Bact_1"/>
    <property type="match status" value="1"/>
</dbReference>
<dbReference type="Gene3D" id="3.30.70.940">
    <property type="entry name" value="NusG, N-terminal domain"/>
    <property type="match status" value="1"/>
</dbReference>
<dbReference type="PRINTS" id="PR00338">
    <property type="entry name" value="NUSGTNSCPFCT"/>
</dbReference>
<dbReference type="InterPro" id="IPR005824">
    <property type="entry name" value="KOW"/>
</dbReference>